<evidence type="ECO:0000256" key="2">
    <source>
        <dbReference type="ARBA" id="ARBA00022481"/>
    </source>
</evidence>
<evidence type="ECO:0000256" key="5">
    <source>
        <dbReference type="ARBA" id="ARBA00023136"/>
    </source>
</evidence>
<keyword evidence="4 6" id="KW-1133">Transmembrane helix</keyword>
<dbReference type="InterPro" id="IPR000983">
    <property type="entry name" value="Bac_GSPG_pilin"/>
</dbReference>
<dbReference type="SUPFAM" id="SSF54523">
    <property type="entry name" value="Pili subunits"/>
    <property type="match status" value="1"/>
</dbReference>
<dbReference type="GO" id="GO:0015627">
    <property type="term" value="C:type II protein secretion system complex"/>
    <property type="evidence" value="ECO:0007669"/>
    <property type="project" value="InterPro"/>
</dbReference>
<evidence type="ECO:0000313" key="8">
    <source>
        <dbReference type="Proteomes" id="UP000034493"/>
    </source>
</evidence>
<evidence type="ECO:0000313" key="7">
    <source>
        <dbReference type="EMBL" id="KKS03784.1"/>
    </source>
</evidence>
<accession>A0A0G0VSD1</accession>
<dbReference type="NCBIfam" id="TIGR02532">
    <property type="entry name" value="IV_pilin_GFxxxE"/>
    <property type="match status" value="1"/>
</dbReference>
<sequence>MTIKLMPFLKVSSIWYLVSCIRNTKYLPCRQAGKILNTKYCKAKGFTLIELLVVMTIIAILIAAVSASFTNAQIKGRDGKRKADLKAVQQGLELYLQTNGAYPLSSDPHGQIFCMMRIGPPGPTVGKSVGWGAKFDCPKIENGKPGPLIIIYLQQLPKDPTGEIPYYYEPNSSYLSYVLSAKLENTNDPENINSPNYVPGTLPCVPQSGRNYCVVSPSN</sequence>
<dbReference type="InterPro" id="IPR045584">
    <property type="entry name" value="Pilin-like"/>
</dbReference>
<dbReference type="AlphaFoldDB" id="A0A0G0VSD1"/>
<keyword evidence="3 6" id="KW-0812">Transmembrane</keyword>
<dbReference type="GO" id="GO:0016020">
    <property type="term" value="C:membrane"/>
    <property type="evidence" value="ECO:0007669"/>
    <property type="project" value="UniProtKB-SubCell"/>
</dbReference>
<evidence type="ECO:0000256" key="4">
    <source>
        <dbReference type="ARBA" id="ARBA00022989"/>
    </source>
</evidence>
<gene>
    <name evidence="7" type="ORF">UU56_C0015G0017</name>
</gene>
<feature type="transmembrane region" description="Helical" evidence="6">
    <location>
        <begin position="48"/>
        <end position="69"/>
    </location>
</feature>
<dbReference type="PANTHER" id="PTHR30093">
    <property type="entry name" value="GENERAL SECRETION PATHWAY PROTEIN G"/>
    <property type="match status" value="1"/>
</dbReference>
<proteinExistence type="predicted"/>
<keyword evidence="2" id="KW-0488">Methylation</keyword>
<dbReference type="InterPro" id="IPR012902">
    <property type="entry name" value="N_methyl_site"/>
</dbReference>
<comment type="subcellular location">
    <subcellularLocation>
        <location evidence="1">Membrane</location>
        <topology evidence="1">Single-pass membrane protein</topology>
    </subcellularLocation>
</comment>
<protein>
    <submittedName>
        <fullName evidence="7">General secretion pathway protein G</fullName>
    </submittedName>
</protein>
<dbReference type="Pfam" id="PF07963">
    <property type="entry name" value="N_methyl"/>
    <property type="match status" value="1"/>
</dbReference>
<evidence type="ECO:0000256" key="3">
    <source>
        <dbReference type="ARBA" id="ARBA00022692"/>
    </source>
</evidence>
<dbReference type="PRINTS" id="PR00813">
    <property type="entry name" value="BCTERIALGSPG"/>
</dbReference>
<evidence type="ECO:0000256" key="6">
    <source>
        <dbReference type="SAM" id="Phobius"/>
    </source>
</evidence>
<reference evidence="7 8" key="1">
    <citation type="journal article" date="2015" name="Nature">
        <title>rRNA introns, odd ribosomes, and small enigmatic genomes across a large radiation of phyla.</title>
        <authorList>
            <person name="Brown C.T."/>
            <person name="Hug L.A."/>
            <person name="Thomas B.C."/>
            <person name="Sharon I."/>
            <person name="Castelle C.J."/>
            <person name="Singh A."/>
            <person name="Wilkins M.J."/>
            <person name="Williams K.H."/>
            <person name="Banfield J.F."/>
        </authorList>
    </citation>
    <scope>NUCLEOTIDE SEQUENCE [LARGE SCALE GENOMIC DNA]</scope>
</reference>
<dbReference type="EMBL" id="LCBC01000015">
    <property type="protein sequence ID" value="KKS03784.1"/>
    <property type="molecule type" value="Genomic_DNA"/>
</dbReference>
<name>A0A0G0VSD1_9BACT</name>
<organism evidence="7 8">
    <name type="scientific">Candidatus Curtissbacteria bacterium GW2011_GWA2_41_24</name>
    <dbReference type="NCBI Taxonomy" id="1618411"/>
    <lineage>
        <taxon>Bacteria</taxon>
        <taxon>Candidatus Curtissiibacteriota</taxon>
    </lineage>
</organism>
<evidence type="ECO:0000256" key="1">
    <source>
        <dbReference type="ARBA" id="ARBA00004167"/>
    </source>
</evidence>
<keyword evidence="5 6" id="KW-0472">Membrane</keyword>
<comment type="caution">
    <text evidence="7">The sequence shown here is derived from an EMBL/GenBank/DDBJ whole genome shotgun (WGS) entry which is preliminary data.</text>
</comment>
<dbReference type="PROSITE" id="PS00409">
    <property type="entry name" value="PROKAR_NTER_METHYL"/>
    <property type="match status" value="1"/>
</dbReference>
<dbReference type="PANTHER" id="PTHR30093:SF44">
    <property type="entry name" value="TYPE II SECRETION SYSTEM CORE PROTEIN G"/>
    <property type="match status" value="1"/>
</dbReference>
<dbReference type="Proteomes" id="UP000034493">
    <property type="component" value="Unassembled WGS sequence"/>
</dbReference>
<dbReference type="GO" id="GO:0015628">
    <property type="term" value="P:protein secretion by the type II secretion system"/>
    <property type="evidence" value="ECO:0007669"/>
    <property type="project" value="InterPro"/>
</dbReference>
<dbReference type="Gene3D" id="3.30.700.10">
    <property type="entry name" value="Glycoprotein, Type 4 Pilin"/>
    <property type="match status" value="1"/>
</dbReference>